<evidence type="ECO:0000313" key="2">
    <source>
        <dbReference type="Proteomes" id="UP000034805"/>
    </source>
</evidence>
<protein>
    <submittedName>
        <fullName evidence="1">Uncharacterized protein</fullName>
    </submittedName>
</protein>
<organism evidence="1 2">
    <name type="scientific">Scleropages formosus</name>
    <name type="common">Asian bonytongue</name>
    <name type="synonym">Osteoglossum formosum</name>
    <dbReference type="NCBI Taxonomy" id="113540"/>
    <lineage>
        <taxon>Eukaryota</taxon>
        <taxon>Metazoa</taxon>
        <taxon>Chordata</taxon>
        <taxon>Craniata</taxon>
        <taxon>Vertebrata</taxon>
        <taxon>Euteleostomi</taxon>
        <taxon>Actinopterygii</taxon>
        <taxon>Neopterygii</taxon>
        <taxon>Teleostei</taxon>
        <taxon>Osteoglossocephala</taxon>
        <taxon>Osteoglossomorpha</taxon>
        <taxon>Osteoglossiformes</taxon>
        <taxon>Osteoglossidae</taxon>
        <taxon>Scleropages</taxon>
    </lineage>
</organism>
<proteinExistence type="predicted"/>
<sequence>MELMQFHQKYYYHSVHFKVPPPHTCFSSGGLEVAVQC</sequence>
<dbReference type="AlphaFoldDB" id="A0A0P7TKV5"/>
<comment type="caution">
    <text evidence="1">The sequence shown here is derived from an EMBL/GenBank/DDBJ whole genome shotgun (WGS) entry which is preliminary data.</text>
</comment>
<name>A0A0P7TKV5_SCLFO</name>
<accession>A0A0P7TKV5</accession>
<dbReference type="EMBL" id="JARO02009529">
    <property type="protein sequence ID" value="KPP61528.1"/>
    <property type="molecule type" value="Genomic_DNA"/>
</dbReference>
<dbReference type="Proteomes" id="UP000034805">
    <property type="component" value="Unassembled WGS sequence"/>
</dbReference>
<gene>
    <name evidence="1" type="ORF">Z043_120363</name>
</gene>
<reference evidence="1 2" key="1">
    <citation type="submission" date="2015-08" db="EMBL/GenBank/DDBJ databases">
        <title>The genome of the Asian arowana (Scleropages formosus).</title>
        <authorList>
            <person name="Tan M.H."/>
            <person name="Gan H.M."/>
            <person name="Croft L.J."/>
            <person name="Austin C.M."/>
        </authorList>
    </citation>
    <scope>NUCLEOTIDE SEQUENCE [LARGE SCALE GENOMIC DNA]</scope>
    <source>
        <strain evidence="1">Aro1</strain>
    </source>
</reference>
<evidence type="ECO:0000313" key="1">
    <source>
        <dbReference type="EMBL" id="KPP61528.1"/>
    </source>
</evidence>